<evidence type="ECO:0000259" key="1">
    <source>
        <dbReference type="Pfam" id="PF01882"/>
    </source>
</evidence>
<dbReference type="OrthoDB" id="9776116at2"/>
<dbReference type="RefSeq" id="WP_129339983.1">
    <property type="nucleotide sequence ID" value="NZ_JACIDD010000001.1"/>
</dbReference>
<dbReference type="SUPFAM" id="SSF53300">
    <property type="entry name" value="vWA-like"/>
    <property type="match status" value="1"/>
</dbReference>
<gene>
    <name evidence="2" type="ORF">EO081_00195</name>
</gene>
<dbReference type="PANTHER" id="PTHR33608:SF3">
    <property type="entry name" value="SLR2013 PROTEIN"/>
    <property type="match status" value="1"/>
</dbReference>
<feature type="domain" description="DUF58" evidence="1">
    <location>
        <begin position="187"/>
        <end position="361"/>
    </location>
</feature>
<dbReference type="InterPro" id="IPR036465">
    <property type="entry name" value="vWFA_dom_sf"/>
</dbReference>
<dbReference type="AlphaFoldDB" id="A0A4Q2IY01"/>
<dbReference type="InterPro" id="IPR002881">
    <property type="entry name" value="DUF58"/>
</dbReference>
<organism evidence="2 3">
    <name type="scientific">Sphingomonas desiccabilis</name>
    <dbReference type="NCBI Taxonomy" id="429134"/>
    <lineage>
        <taxon>Bacteria</taxon>
        <taxon>Pseudomonadati</taxon>
        <taxon>Pseudomonadota</taxon>
        <taxon>Alphaproteobacteria</taxon>
        <taxon>Sphingomonadales</taxon>
        <taxon>Sphingomonadaceae</taxon>
        <taxon>Sphingomonas</taxon>
    </lineage>
</organism>
<dbReference type="Proteomes" id="UP000292347">
    <property type="component" value="Unassembled WGS sequence"/>
</dbReference>
<name>A0A4Q2IY01_9SPHN</name>
<accession>A0A4Q2IY01</accession>
<evidence type="ECO:0000313" key="3">
    <source>
        <dbReference type="Proteomes" id="UP000292347"/>
    </source>
</evidence>
<proteinExistence type="predicted"/>
<dbReference type="PANTHER" id="PTHR33608">
    <property type="entry name" value="BLL2464 PROTEIN"/>
    <property type="match status" value="1"/>
</dbReference>
<dbReference type="Pfam" id="PF01882">
    <property type="entry name" value="DUF58"/>
    <property type="match status" value="1"/>
</dbReference>
<keyword evidence="3" id="KW-1185">Reference proteome</keyword>
<evidence type="ECO:0000313" key="2">
    <source>
        <dbReference type="EMBL" id="RXZ34183.1"/>
    </source>
</evidence>
<protein>
    <submittedName>
        <fullName evidence="2">DUF58 domain-containing protein</fullName>
    </submittedName>
</protein>
<dbReference type="EMBL" id="SDPT01000001">
    <property type="protein sequence ID" value="RXZ34183.1"/>
    <property type="molecule type" value="Genomic_DNA"/>
</dbReference>
<sequence>MIYPTQRAVWLVAAAAPVALAIGIVAPGAWVAALGWVVLMVVLVVVDALLAPPLGSARLSIATPAAIQVGETIDLAPRLEQGERVLPAAFAAEIAGPLEREGPRTSTRFRAVRRGRAVVEALWARHAGPMGLAWQQTRRPGGQAIAVMPDIRPVRDEGMRQYLNSQHTGLRMRRDSGDGQEFQVLTDFQPGMERRTIDWKASARHASLLAREYQTERDNAVVFAVDAGRAMSDPVGGVPRVDRAVSAALLAAFVALKSGDRVRLFSFAARPQVDSGTLSGTRGFARLHHAAADIDYGTDESNYTLSLVTLDGRLERRSLVVLFTEFTDPTSAELMLAAAQRMLKRHRLLFVLFRDAELEGIQDAEPQEADDVVRATVAHALLRERRIVIERLRRMGVDVIEAPAEAMALKLVERYLRHRERVA</sequence>
<comment type="caution">
    <text evidence="2">The sequence shown here is derived from an EMBL/GenBank/DDBJ whole genome shotgun (WGS) entry which is preliminary data.</text>
</comment>
<reference evidence="2 3" key="1">
    <citation type="submission" date="2019-01" db="EMBL/GenBank/DDBJ databases">
        <title>Sphingomonas mucosissima sp. nov. and Sphingomonas desiccabilis sp. nov., from biological soil crusts in the Colorado Plateau, USA.</title>
        <authorList>
            <person name="Zhu D."/>
        </authorList>
    </citation>
    <scope>NUCLEOTIDE SEQUENCE [LARGE SCALE GENOMIC DNA]</scope>
    <source>
        <strain evidence="2 3">CP1D</strain>
    </source>
</reference>